<protein>
    <submittedName>
        <fullName evidence="1">Uncharacterized protein</fullName>
    </submittedName>
</protein>
<keyword evidence="2" id="KW-1185">Reference proteome</keyword>
<sequence>MAPARDEQRELESGPSQDPSADNQSFVPADNFDEYTGLLRYVSTYRDVEAKSVTDAEESIYSEEVIPWYTPWKRWTGKGGKLGKGQYIVPDHWLETDIKNGLSSVEVETRRKKTGWNELQSEKENMLLKFLAYFRGPILYDEYSL</sequence>
<reference evidence="2" key="1">
    <citation type="journal article" date="2024" name="Front. Bioeng. Biotechnol.">
        <title>Genome-scale model development and genomic sequencing of the oleaginous clade Lipomyces.</title>
        <authorList>
            <person name="Czajka J.J."/>
            <person name="Han Y."/>
            <person name="Kim J."/>
            <person name="Mondo S.J."/>
            <person name="Hofstad B.A."/>
            <person name="Robles A."/>
            <person name="Haridas S."/>
            <person name="Riley R."/>
            <person name="LaButti K."/>
            <person name="Pangilinan J."/>
            <person name="Andreopoulos W."/>
            <person name="Lipzen A."/>
            <person name="Yan J."/>
            <person name="Wang M."/>
            <person name="Ng V."/>
            <person name="Grigoriev I.V."/>
            <person name="Spatafora J.W."/>
            <person name="Magnuson J.K."/>
            <person name="Baker S.E."/>
            <person name="Pomraning K.R."/>
        </authorList>
    </citation>
    <scope>NUCLEOTIDE SEQUENCE [LARGE SCALE GENOMIC DNA]</scope>
    <source>
        <strain evidence="2">CBS 7786</strain>
    </source>
</reference>
<gene>
    <name evidence="1" type="ORF">V1525DRAFT_72758</name>
</gene>
<evidence type="ECO:0000313" key="2">
    <source>
        <dbReference type="Proteomes" id="UP001433508"/>
    </source>
</evidence>
<organism evidence="1 2">
    <name type="scientific">Lipomyces kononenkoae</name>
    <name type="common">Yeast</name>
    <dbReference type="NCBI Taxonomy" id="34357"/>
    <lineage>
        <taxon>Eukaryota</taxon>
        <taxon>Fungi</taxon>
        <taxon>Dikarya</taxon>
        <taxon>Ascomycota</taxon>
        <taxon>Saccharomycotina</taxon>
        <taxon>Lipomycetes</taxon>
        <taxon>Lipomycetales</taxon>
        <taxon>Lipomycetaceae</taxon>
        <taxon>Lipomyces</taxon>
    </lineage>
</organism>
<accession>A0ACC3ST16</accession>
<dbReference type="EMBL" id="MU971495">
    <property type="protein sequence ID" value="KAK9234254.1"/>
    <property type="molecule type" value="Genomic_DNA"/>
</dbReference>
<name>A0ACC3ST16_LIPKO</name>
<evidence type="ECO:0000313" key="1">
    <source>
        <dbReference type="EMBL" id="KAK9234254.1"/>
    </source>
</evidence>
<comment type="caution">
    <text evidence="1">The sequence shown here is derived from an EMBL/GenBank/DDBJ whole genome shotgun (WGS) entry which is preliminary data.</text>
</comment>
<proteinExistence type="predicted"/>
<dbReference type="Proteomes" id="UP001433508">
    <property type="component" value="Unassembled WGS sequence"/>
</dbReference>